<dbReference type="AlphaFoldDB" id="A0A5J4SKW9"/>
<accession>A0A5J4SKW9</accession>
<name>A0A5J4SKW9_9ZZZZ</name>
<reference evidence="2" key="1">
    <citation type="submission" date="2019-03" db="EMBL/GenBank/DDBJ databases">
        <title>Single cell metagenomics reveals metabolic interactions within the superorganism composed of flagellate Streblomastix strix and complex community of Bacteroidetes bacteria on its surface.</title>
        <authorList>
            <person name="Treitli S.C."/>
            <person name="Kolisko M."/>
            <person name="Husnik F."/>
            <person name="Keeling P."/>
            <person name="Hampl V."/>
        </authorList>
    </citation>
    <scope>NUCLEOTIDE SEQUENCE</scope>
    <source>
        <strain evidence="2">STM</strain>
    </source>
</reference>
<organism evidence="2">
    <name type="scientific">termite gut metagenome</name>
    <dbReference type="NCBI Taxonomy" id="433724"/>
    <lineage>
        <taxon>unclassified sequences</taxon>
        <taxon>metagenomes</taxon>
        <taxon>organismal metagenomes</taxon>
    </lineage>
</organism>
<sequence>MYNFINKKNINSVKIMLKKSLNIAIVCGSWIFFLLFSCVDQSYDLNKDIDLTLTVGGESLIFPLGDTEKMFLSKFVKVEDSDLLYEEKEEGEHKGEYKLFKEDEISSTEVTIKDVTIEVKNTELNAFAFSLGSVGGVGGTPIDQTVDIGKLDTSGELTLEKDGMPEEIKSIYSFTPGQINSKFPRLFLTFKITDQDDNPLSGISGIILKDFKLTFPECLVLIDEKGKGIVDGNVYTITETSFAPNTEVFSLDLQLISFENTADGKLDLSTGSFKLDYTVALESNVVVKLSSVPEGGREIKLTPVVSISDIPIASVSGKVDPNIDIKPTTVELEGLPDFLQDDDVKLDLTNPQISLNVSNPLGIPILINATMQGLKNGVSTHEKEIKTGNIEIPAEQTTTIILSKLGGIGDSENHIEYKTIDNLNEIFLIIPEQIKLDITAEVKGEKHTIDLGKTYPIEMNYKIDMPLSFGKDLIIIYNETIDGWNDKMKDLDMKNIYLATNVENTIPLEFHLSGYAIDVNGNKLDGIVIGVVGNQPIAPGKAKTAGLSSPIIGIVAQNSGIMKKMDGVVLKFKANSTKTVNGIPLKSSQYLLMKNIKAMVPGGINVDLN</sequence>
<feature type="transmembrane region" description="Helical" evidence="1">
    <location>
        <begin position="21"/>
        <end position="37"/>
    </location>
</feature>
<proteinExistence type="predicted"/>
<keyword evidence="1" id="KW-0812">Transmembrane</keyword>
<protein>
    <submittedName>
        <fullName evidence="2">Uncharacterized protein</fullName>
    </submittedName>
</protein>
<keyword evidence="1" id="KW-0472">Membrane</keyword>
<dbReference type="EMBL" id="SNRY01000119">
    <property type="protein sequence ID" value="KAA6346756.1"/>
    <property type="molecule type" value="Genomic_DNA"/>
</dbReference>
<keyword evidence="1" id="KW-1133">Transmembrane helix</keyword>
<gene>
    <name evidence="2" type="ORF">EZS27_005757</name>
</gene>
<comment type="caution">
    <text evidence="2">The sequence shown here is derived from an EMBL/GenBank/DDBJ whole genome shotgun (WGS) entry which is preliminary data.</text>
</comment>
<evidence type="ECO:0000256" key="1">
    <source>
        <dbReference type="SAM" id="Phobius"/>
    </source>
</evidence>
<evidence type="ECO:0000313" key="2">
    <source>
        <dbReference type="EMBL" id="KAA6346756.1"/>
    </source>
</evidence>